<dbReference type="EMBL" id="CAADRP010001796">
    <property type="protein sequence ID" value="VFU52410.1"/>
    <property type="molecule type" value="Genomic_DNA"/>
</dbReference>
<evidence type="ECO:0000256" key="10">
    <source>
        <dbReference type="PROSITE-ProRule" id="PRU00027"/>
    </source>
</evidence>
<dbReference type="Gene3D" id="1.10.8.430">
    <property type="entry name" value="Helical domain of apoptotic protease-activating factors"/>
    <property type="match status" value="2"/>
</dbReference>
<dbReference type="Gene3D" id="3.80.10.10">
    <property type="entry name" value="Ribonuclease Inhibitor"/>
    <property type="match status" value="2"/>
</dbReference>
<evidence type="ECO:0000256" key="7">
    <source>
        <dbReference type="ARBA" id="ARBA00022821"/>
    </source>
</evidence>
<dbReference type="PRINTS" id="PR00364">
    <property type="entry name" value="DISEASERSIST"/>
</dbReference>
<evidence type="ECO:0000313" key="13">
    <source>
        <dbReference type="EMBL" id="VFU52410.1"/>
    </source>
</evidence>
<dbReference type="InterPro" id="IPR003656">
    <property type="entry name" value="Znf_BED"/>
</dbReference>
<evidence type="ECO:0000256" key="1">
    <source>
        <dbReference type="ARBA" id="ARBA00008894"/>
    </source>
</evidence>
<dbReference type="PANTHER" id="PTHR33463">
    <property type="entry name" value="NB-ARC DOMAIN-CONTAINING PROTEIN-RELATED"/>
    <property type="match status" value="1"/>
</dbReference>
<dbReference type="Pfam" id="PF00931">
    <property type="entry name" value="NB-ARC"/>
    <property type="match status" value="2"/>
</dbReference>
<dbReference type="SUPFAM" id="SSF52058">
    <property type="entry name" value="L domain-like"/>
    <property type="match status" value="1"/>
</dbReference>
<dbReference type="InterPro" id="IPR057135">
    <property type="entry name" value="At4g27190-like_LRR"/>
</dbReference>
<keyword evidence="3" id="KW-0479">Metal-binding</keyword>
<keyword evidence="7" id="KW-0611">Plant defense</keyword>
<dbReference type="PANTHER" id="PTHR33463:SF187">
    <property type="entry name" value="AND NB-ARC DOMAIN DISEASE RESISTANCE PROTEIN, PUTATIVE-RELATED"/>
    <property type="match status" value="1"/>
</dbReference>
<feature type="domain" description="BED-type" evidence="12">
    <location>
        <begin position="1069"/>
        <end position="1127"/>
    </location>
</feature>
<dbReference type="GO" id="GO:0008270">
    <property type="term" value="F:zinc ion binding"/>
    <property type="evidence" value="ECO:0007669"/>
    <property type="project" value="UniProtKB-KW"/>
</dbReference>
<evidence type="ECO:0000256" key="8">
    <source>
        <dbReference type="ARBA" id="ARBA00022833"/>
    </source>
</evidence>
<dbReference type="InterPro" id="IPR036388">
    <property type="entry name" value="WH-like_DNA-bd_sf"/>
</dbReference>
<dbReference type="GO" id="GO:0003677">
    <property type="term" value="F:DNA binding"/>
    <property type="evidence" value="ECO:0007669"/>
    <property type="project" value="InterPro"/>
</dbReference>
<organism evidence="13">
    <name type="scientific">Salix viminalis</name>
    <name type="common">Common osier</name>
    <name type="synonym">Basket willow</name>
    <dbReference type="NCBI Taxonomy" id="40686"/>
    <lineage>
        <taxon>Eukaryota</taxon>
        <taxon>Viridiplantae</taxon>
        <taxon>Streptophyta</taxon>
        <taxon>Embryophyta</taxon>
        <taxon>Tracheophyta</taxon>
        <taxon>Spermatophyta</taxon>
        <taxon>Magnoliopsida</taxon>
        <taxon>eudicotyledons</taxon>
        <taxon>Gunneridae</taxon>
        <taxon>Pentapetalae</taxon>
        <taxon>rosids</taxon>
        <taxon>fabids</taxon>
        <taxon>Malpighiales</taxon>
        <taxon>Salicaceae</taxon>
        <taxon>Saliceae</taxon>
        <taxon>Salix</taxon>
    </lineage>
</organism>
<dbReference type="PROSITE" id="PS50808">
    <property type="entry name" value="ZF_BED"/>
    <property type="match status" value="1"/>
</dbReference>
<keyword evidence="8" id="KW-0862">Zinc</keyword>
<dbReference type="InterPro" id="IPR003591">
    <property type="entry name" value="Leu-rich_rpt_typical-subtyp"/>
</dbReference>
<dbReference type="SMART" id="SM00382">
    <property type="entry name" value="AAA"/>
    <property type="match status" value="2"/>
</dbReference>
<dbReference type="GO" id="GO:0006952">
    <property type="term" value="P:defense response"/>
    <property type="evidence" value="ECO:0007669"/>
    <property type="project" value="UniProtKB-KW"/>
</dbReference>
<dbReference type="InterPro" id="IPR058922">
    <property type="entry name" value="WHD_DRP"/>
</dbReference>
<dbReference type="InterPro" id="IPR027417">
    <property type="entry name" value="P-loop_NTPase"/>
</dbReference>
<dbReference type="Pfam" id="PF23247">
    <property type="entry name" value="LRR_RPS2"/>
    <property type="match status" value="1"/>
</dbReference>
<dbReference type="InterPro" id="IPR050905">
    <property type="entry name" value="Plant_NBS-LRR"/>
</dbReference>
<dbReference type="SUPFAM" id="SSF52540">
    <property type="entry name" value="P-loop containing nucleoside triphosphate hydrolases"/>
    <property type="match status" value="2"/>
</dbReference>
<reference evidence="13" key="1">
    <citation type="submission" date="2019-03" db="EMBL/GenBank/DDBJ databases">
        <authorList>
            <person name="Mank J."/>
            <person name="Almeida P."/>
        </authorList>
    </citation>
    <scope>NUCLEOTIDE SEQUENCE</scope>
    <source>
        <strain evidence="13">78183</strain>
    </source>
</reference>
<keyword evidence="9" id="KW-0067">ATP-binding</keyword>
<dbReference type="FunFam" id="3.40.50.300:FF:001091">
    <property type="entry name" value="Probable disease resistance protein At1g61300"/>
    <property type="match status" value="2"/>
</dbReference>
<dbReference type="InterPro" id="IPR032675">
    <property type="entry name" value="LRR_dom_sf"/>
</dbReference>
<dbReference type="InterPro" id="IPR001611">
    <property type="entry name" value="Leu-rich_rpt"/>
</dbReference>
<comment type="similarity">
    <text evidence="1">Belongs to the disease resistance NB-LRR family.</text>
</comment>
<evidence type="ECO:0000256" key="4">
    <source>
        <dbReference type="ARBA" id="ARBA00022737"/>
    </source>
</evidence>
<dbReference type="FunFam" id="1.10.10.10:FF:000322">
    <property type="entry name" value="Probable disease resistance protein At1g63360"/>
    <property type="match status" value="1"/>
</dbReference>
<dbReference type="Gene3D" id="1.10.10.10">
    <property type="entry name" value="Winged helix-like DNA-binding domain superfamily/Winged helix DNA-binding domain"/>
    <property type="match status" value="1"/>
</dbReference>
<keyword evidence="4" id="KW-0677">Repeat</keyword>
<dbReference type="GO" id="GO:0005524">
    <property type="term" value="F:ATP binding"/>
    <property type="evidence" value="ECO:0007669"/>
    <property type="project" value="UniProtKB-KW"/>
</dbReference>
<sequence length="1623" mass="183196">MDDNGSHFEVQILQIYICCGLLQLQGSNIICQQKVGNGVGICQSVPADVQAAAYEATHKKQEAIPPIGHDTVSNIVELEPEGRDLLDEEMDDWIERMGWEELMFFNEAGGSKVSQGQGGYLSDMVDTENLTGSRTMEGVVLTGQVSVLEEQGTDFSEGAMENLADSFARGACIVTAERRVSEGLHAHRAKGEPLLTRKLVGQASDRNMEMIWSWLMKDDVLSVGIYGMGGVGKTSLVTHIHNQLLQRPSSFNYVFWVTVTQNFTISKLQYLIAKAIYLDLSNEEDEKKRAAKLSKALIAKGKSVLILDDLWDRFPLKTVGIPVEGNACKLILTTRSLEVCRRMGCQKSIKVDLLTEEEAWTLFVEKLGHYATLSPEVVQIAESVAAECSRLPLGIIAMAGSMRGVDDLHEWRNALTELKQSEVRVDDMEPEVFHILRFSYMRLSDSALQQCLLYCAFFPEDFTVDREDLIGYLIDEGIIQPMNSRQEEFDEGQAMLNKLENACLLESYFSKYNYRFFKMHDLIRDMALQKLRENSPVMVEGREQQKELPDEGEWTEEVVRVSLMENYYKEIPSGYSPMCPKLSTLFLSSNVNLEMIADSFFKHFQGLKVLELSGNVIRELPSSFSNLVNLTALYLRRCEMLRHIPSLAKLRELRKLDLRYTALEELPLGMEMLSNLRYLNLYGNNLKKLPAGILHHLSQLQFLSVNSAKGIFETVRVEEVACLKRYQFCDLDEYKKFLNYPEVRQPLTSYIFIVGVAEYIDDILHMTPEEAFYKEVLLHDCDIDERGRLLELPEDVSALTIGRCNDARSLCDVSPFKHATSLKSFVMRECDRIECLVSISESSTDIFENLEILSLNTLMNFCVFIAREGAAPPPWQSNGTFSRLKRLRIGACPSMKNLLSLDLLPNLTNLEVIEVDHCNQMEAIIAIEDEEEGVMVGGSSNQSAVTHLPNLKALRLSNLPELKSIFHGELICDSLEEILVVNCPELRRISLSHRNHFDGLTPLRKIQAYPEEWWDAVEWGNSNSKNALQHLCSNPYNKSSHLSILQGQWLSTSLTVVPSTERPQNKRVKYTDPFWDYVDKTNIGGRFKCKFCKFTFAATTSISRFKYHLSGESGKGANICGGVPADVQADAYRAMHKKRKAIPPIGYGVPNVEPQRIEQQGRDPADMEMEDPIGSTGRVINEDGGSRTSQGQGGYRSNMVDTENLTGSRTMEVGVPEEQGTDVSDGVMEDLIDNFASGASIVTEERRVSEVLDAHKAEGELLLTTTLVGQVSDKNMETILSWLMNDDVLNVGIYGIGGVGKTSLVTLIHNQLLERPSSFNYVFWVTVTQDFNITKLQYLIAKAINLDLSNEEDEEKRAAKLSKALVTKGKSVLILDDLWNDFFPEKVGIPLEMNACNLILTTRSLDVCQKMGCQKSIRVELLTEEESWTLFVEKLGHYDTLSTEVVQIAKSVAAKCACLPRKIIEMAESMMGVDDLHEWRNALRELNQTEVRVVDMEPEDFTVDREDLIGYLIYEGIYNSTNEEQAGRILQRGIRESFFNGKSLQGNSLWLFTNVSEAFNIVFNLKYQARNDCGLLFQKFARALGSLAIREYVIRELPSFFSNLVNLTARYLKRSEMLRHIPS</sequence>
<keyword evidence="2" id="KW-0433">Leucine-rich repeat</keyword>
<dbReference type="GO" id="GO:0043531">
    <property type="term" value="F:ADP binding"/>
    <property type="evidence" value="ECO:0007669"/>
    <property type="project" value="InterPro"/>
</dbReference>
<dbReference type="Pfam" id="PF23559">
    <property type="entry name" value="WHD_DRP"/>
    <property type="match status" value="1"/>
</dbReference>
<dbReference type="SMART" id="SM00369">
    <property type="entry name" value="LRR_TYP"/>
    <property type="match status" value="3"/>
</dbReference>
<dbReference type="Pfam" id="PF13855">
    <property type="entry name" value="LRR_8"/>
    <property type="match status" value="2"/>
</dbReference>
<gene>
    <name evidence="13" type="ORF">SVIM_LOCUS359015</name>
</gene>
<dbReference type="InterPro" id="IPR042197">
    <property type="entry name" value="Apaf_helical"/>
</dbReference>
<dbReference type="PROSITE" id="PS51450">
    <property type="entry name" value="LRR"/>
    <property type="match status" value="1"/>
</dbReference>
<evidence type="ECO:0000256" key="2">
    <source>
        <dbReference type="ARBA" id="ARBA00022614"/>
    </source>
</evidence>
<evidence type="ECO:0000256" key="5">
    <source>
        <dbReference type="ARBA" id="ARBA00022741"/>
    </source>
</evidence>
<evidence type="ECO:0000256" key="11">
    <source>
        <dbReference type="SAM" id="MobiDB-lite"/>
    </source>
</evidence>
<dbReference type="Gene3D" id="3.40.50.300">
    <property type="entry name" value="P-loop containing nucleotide triphosphate hydrolases"/>
    <property type="match status" value="2"/>
</dbReference>
<evidence type="ECO:0000256" key="3">
    <source>
        <dbReference type="ARBA" id="ARBA00022723"/>
    </source>
</evidence>
<evidence type="ECO:0000256" key="9">
    <source>
        <dbReference type="ARBA" id="ARBA00022840"/>
    </source>
</evidence>
<protein>
    <recommendedName>
        <fullName evidence="12">BED-type domain-containing protein</fullName>
    </recommendedName>
</protein>
<dbReference type="InterPro" id="IPR002182">
    <property type="entry name" value="NB-ARC"/>
</dbReference>
<dbReference type="InterPro" id="IPR003593">
    <property type="entry name" value="AAA+_ATPase"/>
</dbReference>
<evidence type="ECO:0000259" key="12">
    <source>
        <dbReference type="PROSITE" id="PS50808"/>
    </source>
</evidence>
<evidence type="ECO:0000256" key="6">
    <source>
        <dbReference type="ARBA" id="ARBA00022771"/>
    </source>
</evidence>
<name>A0A6N2MIR8_SALVM</name>
<feature type="region of interest" description="Disordered" evidence="11">
    <location>
        <begin position="1176"/>
        <end position="1198"/>
    </location>
</feature>
<keyword evidence="6 10" id="KW-0863">Zinc-finger</keyword>
<accession>A0A6N2MIR8</accession>
<proteinExistence type="inferred from homology"/>
<keyword evidence="5" id="KW-0547">Nucleotide-binding</keyword>